<organism evidence="1 2">
    <name type="scientific">Quercus lobata</name>
    <name type="common">Valley oak</name>
    <dbReference type="NCBI Taxonomy" id="97700"/>
    <lineage>
        <taxon>Eukaryota</taxon>
        <taxon>Viridiplantae</taxon>
        <taxon>Streptophyta</taxon>
        <taxon>Embryophyta</taxon>
        <taxon>Tracheophyta</taxon>
        <taxon>Spermatophyta</taxon>
        <taxon>Magnoliopsida</taxon>
        <taxon>eudicotyledons</taxon>
        <taxon>Gunneridae</taxon>
        <taxon>Pentapetalae</taxon>
        <taxon>rosids</taxon>
        <taxon>fabids</taxon>
        <taxon>Fagales</taxon>
        <taxon>Fagaceae</taxon>
        <taxon>Quercus</taxon>
    </lineage>
</organism>
<evidence type="ECO:0000313" key="1">
    <source>
        <dbReference type="EnsemblPlants" id="QL02p057804:mrna:CDS:1"/>
    </source>
</evidence>
<dbReference type="Proteomes" id="UP000594261">
    <property type="component" value="Chromosome 2"/>
</dbReference>
<keyword evidence="2" id="KW-1185">Reference proteome</keyword>
<evidence type="ECO:0008006" key="3">
    <source>
        <dbReference type="Google" id="ProtNLM"/>
    </source>
</evidence>
<dbReference type="PANTHER" id="PTHR38365:SF1">
    <property type="entry name" value="C2 DOMAIN-CONTAINING PROTEIN"/>
    <property type="match status" value="1"/>
</dbReference>
<protein>
    <recommendedName>
        <fullName evidence="3">C2 domain-containing protein</fullName>
    </recommendedName>
</protein>
<accession>A0A7N2QZC4</accession>
<reference evidence="2" key="1">
    <citation type="journal article" date="2016" name="G3 (Bethesda)">
        <title>First Draft Assembly and Annotation of the Genome of a California Endemic Oak Quercus lobata Nee (Fagaceae).</title>
        <authorList>
            <person name="Sork V.L."/>
            <person name="Fitz-Gibbon S.T."/>
            <person name="Puiu D."/>
            <person name="Crepeau M."/>
            <person name="Gugger P.F."/>
            <person name="Sherman R."/>
            <person name="Stevens K."/>
            <person name="Langley C.H."/>
            <person name="Pellegrini M."/>
            <person name="Salzberg S.L."/>
        </authorList>
    </citation>
    <scope>NUCLEOTIDE SEQUENCE [LARGE SCALE GENOMIC DNA]</scope>
    <source>
        <strain evidence="2">cv. SW786</strain>
    </source>
</reference>
<dbReference type="OMA" id="KCEIPLR"/>
<dbReference type="AlphaFoldDB" id="A0A7N2QZC4"/>
<sequence length="170" mass="19425">MNNSIYKRRRSAAAITSEETKTKAMEENYEIALFVFIDGAEGLDCPSMYPNVSKRIYNVVFWVQPEQVYCTQLARGLVPIWKHEELFPLGKPGEFRGFLNLEVVRHFSKSDPGTSNGQVVVGRAQIPLPWNLYKKKSGRYGLVRLDGSVLKLEGHVSLSMQLKKIRRNSY</sequence>
<dbReference type="PANTHER" id="PTHR38365">
    <property type="entry name" value="C2 DOMAIN-CONTAINING PROTEIN-RELATED"/>
    <property type="match status" value="1"/>
</dbReference>
<proteinExistence type="predicted"/>
<dbReference type="InParanoid" id="A0A7N2QZC4"/>
<evidence type="ECO:0000313" key="2">
    <source>
        <dbReference type="Proteomes" id="UP000594261"/>
    </source>
</evidence>
<name>A0A7N2QZC4_QUELO</name>
<reference evidence="1" key="2">
    <citation type="submission" date="2021-01" db="UniProtKB">
        <authorList>
            <consortium name="EnsemblPlants"/>
        </authorList>
    </citation>
    <scope>IDENTIFICATION</scope>
</reference>
<dbReference type="Gramene" id="QL02p057804:mrna">
    <property type="protein sequence ID" value="QL02p057804:mrna:CDS:1"/>
    <property type="gene ID" value="QL02p057804"/>
</dbReference>
<dbReference type="EnsemblPlants" id="QL02p057804:mrna">
    <property type="protein sequence ID" value="QL02p057804:mrna:CDS:1"/>
    <property type="gene ID" value="QL02p057804"/>
</dbReference>